<dbReference type="STRING" id="880526.GCA_000427365_02139"/>
<evidence type="ECO:0000313" key="3">
    <source>
        <dbReference type="Proteomes" id="UP000255233"/>
    </source>
</evidence>
<proteinExistence type="predicted"/>
<dbReference type="GO" id="GO:0030246">
    <property type="term" value="F:carbohydrate binding"/>
    <property type="evidence" value="ECO:0007669"/>
    <property type="project" value="InterPro"/>
</dbReference>
<dbReference type="Proteomes" id="UP000255233">
    <property type="component" value="Unassembled WGS sequence"/>
</dbReference>
<keyword evidence="1" id="KW-0732">Signal</keyword>
<dbReference type="OrthoDB" id="9800230at2"/>
<name>A0A379MSQ5_9BACT</name>
<dbReference type="AlphaFoldDB" id="A0A379MSQ5"/>
<dbReference type="SUPFAM" id="SSF74650">
    <property type="entry name" value="Galactose mutarotase-like"/>
    <property type="match status" value="1"/>
</dbReference>
<dbReference type="PROSITE" id="PS51257">
    <property type="entry name" value="PROKAR_LIPOPROTEIN"/>
    <property type="match status" value="1"/>
</dbReference>
<dbReference type="Gene3D" id="2.60.40.1180">
    <property type="entry name" value="Golgi alpha-mannosidase II"/>
    <property type="match status" value="1"/>
</dbReference>
<gene>
    <name evidence="2" type="ORF">NCTC11190_01680</name>
</gene>
<organism evidence="2 3">
    <name type="scientific">Rikenella microfusus</name>
    <dbReference type="NCBI Taxonomy" id="28139"/>
    <lineage>
        <taxon>Bacteria</taxon>
        <taxon>Pseudomonadati</taxon>
        <taxon>Bacteroidota</taxon>
        <taxon>Bacteroidia</taxon>
        <taxon>Bacteroidales</taxon>
        <taxon>Rikenellaceae</taxon>
        <taxon>Rikenella</taxon>
    </lineage>
</organism>
<dbReference type="EMBL" id="UGVL01000001">
    <property type="protein sequence ID" value="SUE34456.1"/>
    <property type="molecule type" value="Genomic_DNA"/>
</dbReference>
<dbReference type="InterPro" id="IPR032342">
    <property type="entry name" value="DUF4861"/>
</dbReference>
<evidence type="ECO:0008006" key="4">
    <source>
        <dbReference type="Google" id="ProtNLM"/>
    </source>
</evidence>
<accession>A0A379MSQ5</accession>
<sequence length="376" mass="41375">MRKIFLLVAAAALLMSCGGGAKVKVSNPLKIARTNETVEISWQEVQSKVSDATPENIVVIAPDGTQQPSQVIYNGGTEPQALIFQATVPGNGSETYTLQTGRRETYPAQAFGRFVPERMDDFAWENNLIAHRMYGPALEATGEISNGIDIWLKRTDSLIIDKWYAPGFNYHADHGEGLDCYKVGRTLGAGAMAPYTKDSLWLGNNYIRYKVLDNGPIRIAFQLDYAPFLADTVLVTERRTISLDANTHFNRITEEYAGDFDNLKVAAGIVTRGAGGKVLDILNKPIKMVGYWEPLNTDNEPDNGHTTIGLVFPCEIKVETRLGHLLGSTTIPQGKPFTYQMGAGWSKSDVPTPEAMTQLIFDQSLKSENPLIVTVK</sequence>
<dbReference type="RefSeq" id="WP_051214521.1">
    <property type="nucleotide sequence ID" value="NZ_UGVL01000001.1"/>
</dbReference>
<reference evidence="2 3" key="1">
    <citation type="submission" date="2018-06" db="EMBL/GenBank/DDBJ databases">
        <authorList>
            <consortium name="Pathogen Informatics"/>
            <person name="Doyle S."/>
        </authorList>
    </citation>
    <scope>NUCLEOTIDE SEQUENCE [LARGE SCALE GENOMIC DNA]</scope>
    <source>
        <strain evidence="2 3">NCTC11190</strain>
    </source>
</reference>
<dbReference type="GO" id="GO:0005975">
    <property type="term" value="P:carbohydrate metabolic process"/>
    <property type="evidence" value="ECO:0007669"/>
    <property type="project" value="InterPro"/>
</dbReference>
<dbReference type="InterPro" id="IPR013780">
    <property type="entry name" value="Glyco_hydro_b"/>
</dbReference>
<dbReference type="InterPro" id="IPR011013">
    <property type="entry name" value="Gal_mutarotase_sf_dom"/>
</dbReference>
<evidence type="ECO:0000313" key="2">
    <source>
        <dbReference type="EMBL" id="SUE34456.1"/>
    </source>
</evidence>
<keyword evidence="3" id="KW-1185">Reference proteome</keyword>
<feature type="chain" id="PRO_5017045591" description="DUF4861 domain-containing protein" evidence="1">
    <location>
        <begin position="22"/>
        <end position="376"/>
    </location>
</feature>
<dbReference type="Pfam" id="PF16153">
    <property type="entry name" value="DUF4861"/>
    <property type="match status" value="1"/>
</dbReference>
<feature type="signal peptide" evidence="1">
    <location>
        <begin position="1"/>
        <end position="21"/>
    </location>
</feature>
<dbReference type="GO" id="GO:0003824">
    <property type="term" value="F:catalytic activity"/>
    <property type="evidence" value="ECO:0007669"/>
    <property type="project" value="InterPro"/>
</dbReference>
<protein>
    <recommendedName>
        <fullName evidence="4">DUF4861 domain-containing protein</fullName>
    </recommendedName>
</protein>
<evidence type="ECO:0000256" key="1">
    <source>
        <dbReference type="SAM" id="SignalP"/>
    </source>
</evidence>